<dbReference type="InterPro" id="IPR001304">
    <property type="entry name" value="C-type_lectin-like"/>
</dbReference>
<dbReference type="InterPro" id="IPR016187">
    <property type="entry name" value="CTDL_fold"/>
</dbReference>
<organism evidence="6 7">
    <name type="scientific">Chelydra serpentina</name>
    <name type="common">Snapping turtle</name>
    <name type="synonym">Testudo serpentina</name>
    <dbReference type="NCBI Taxonomy" id="8475"/>
    <lineage>
        <taxon>Eukaryota</taxon>
        <taxon>Metazoa</taxon>
        <taxon>Chordata</taxon>
        <taxon>Craniata</taxon>
        <taxon>Vertebrata</taxon>
        <taxon>Euteleostomi</taxon>
        <taxon>Archelosauria</taxon>
        <taxon>Testudinata</taxon>
        <taxon>Testudines</taxon>
        <taxon>Cryptodira</taxon>
        <taxon>Durocryptodira</taxon>
        <taxon>Americhelydia</taxon>
        <taxon>Chelydroidea</taxon>
        <taxon>Chelydridae</taxon>
        <taxon>Chelydra</taxon>
    </lineage>
</organism>
<evidence type="ECO:0000256" key="3">
    <source>
        <dbReference type="ARBA" id="ARBA00022734"/>
    </source>
</evidence>
<evidence type="ECO:0000256" key="4">
    <source>
        <dbReference type="ARBA" id="ARBA00023157"/>
    </source>
</evidence>
<comment type="caution">
    <text evidence="6">The sequence shown here is derived from an EMBL/GenBank/DDBJ whole genome shotgun (WGS) entry which is preliminary data.</text>
</comment>
<dbReference type="Proteomes" id="UP000765507">
    <property type="component" value="Unassembled WGS sequence"/>
</dbReference>
<evidence type="ECO:0000313" key="7">
    <source>
        <dbReference type="Proteomes" id="UP000765507"/>
    </source>
</evidence>
<dbReference type="PANTHER" id="PTHR22803">
    <property type="entry name" value="MANNOSE, PHOSPHOLIPASE, LECTIN RECEPTOR RELATED"/>
    <property type="match status" value="1"/>
</dbReference>
<gene>
    <name evidence="6" type="ORF">G0U57_005585</name>
</gene>
<dbReference type="InterPro" id="IPR016186">
    <property type="entry name" value="C-type_lectin-like/link_sf"/>
</dbReference>
<dbReference type="Pfam" id="PF00059">
    <property type="entry name" value="Lectin_C"/>
    <property type="match status" value="1"/>
</dbReference>
<accession>A0A8T1RYS3</accession>
<dbReference type="AlphaFoldDB" id="A0A8T1RYS3"/>
<keyword evidence="7" id="KW-1185">Reference proteome</keyword>
<keyword evidence="4" id="KW-1015">Disulfide bond</keyword>
<sequence>PARWFTFRYSCYRFFPQEKNWIQAEIECQHHWQGAHLVSIHSAGENNMLAHYIKRYYRKHRAVWIGLTDPHRNRCWKWTDHSPFTFRAWEKGQPNNLTGNEYCAGSSPDSGFRKWHDYHCED</sequence>
<evidence type="ECO:0000259" key="5">
    <source>
        <dbReference type="PROSITE" id="PS50041"/>
    </source>
</evidence>
<reference evidence="6 7" key="1">
    <citation type="journal article" date="2020" name="G3 (Bethesda)">
        <title>Draft Genome of the Common Snapping Turtle, Chelydra serpentina, a Model for Phenotypic Plasticity in Reptiles.</title>
        <authorList>
            <person name="Das D."/>
            <person name="Singh S.K."/>
            <person name="Bierstedt J."/>
            <person name="Erickson A."/>
            <person name="Galli G.L.J."/>
            <person name="Crossley D.A. 2nd"/>
            <person name="Rhen T."/>
        </authorList>
    </citation>
    <scope>NUCLEOTIDE SEQUENCE [LARGE SCALE GENOMIC DNA]</scope>
    <source>
        <strain evidence="6">KW</strain>
    </source>
</reference>
<dbReference type="OrthoDB" id="441660at2759"/>
<dbReference type="SUPFAM" id="SSF56436">
    <property type="entry name" value="C-type lectin-like"/>
    <property type="match status" value="1"/>
</dbReference>
<dbReference type="GO" id="GO:0030246">
    <property type="term" value="F:carbohydrate binding"/>
    <property type="evidence" value="ECO:0007669"/>
    <property type="project" value="UniProtKB-KW"/>
</dbReference>
<evidence type="ECO:0000256" key="2">
    <source>
        <dbReference type="ARBA" id="ARBA00022525"/>
    </source>
</evidence>
<dbReference type="FunFam" id="3.10.100.10:FF:000015">
    <property type="entry name" value="C-type lectin Cal"/>
    <property type="match status" value="1"/>
</dbReference>
<dbReference type="SMART" id="SM00034">
    <property type="entry name" value="CLECT"/>
    <property type="match status" value="1"/>
</dbReference>
<dbReference type="EMBL" id="JAHGAV010001764">
    <property type="protein sequence ID" value="KAG6921720.1"/>
    <property type="molecule type" value="Genomic_DNA"/>
</dbReference>
<keyword evidence="3" id="KW-0430">Lectin</keyword>
<name>A0A8T1RYS3_CHESE</name>
<proteinExistence type="predicted"/>
<evidence type="ECO:0000313" key="6">
    <source>
        <dbReference type="EMBL" id="KAG6921720.1"/>
    </source>
</evidence>
<feature type="non-terminal residue" evidence="6">
    <location>
        <position position="122"/>
    </location>
</feature>
<protein>
    <recommendedName>
        <fullName evidence="5">C-type lectin domain-containing protein</fullName>
    </recommendedName>
</protein>
<keyword evidence="2" id="KW-0964">Secreted</keyword>
<feature type="non-terminal residue" evidence="6">
    <location>
        <position position="1"/>
    </location>
</feature>
<comment type="subcellular location">
    <subcellularLocation>
        <location evidence="1">Secreted</location>
    </subcellularLocation>
</comment>
<feature type="domain" description="C-type lectin" evidence="5">
    <location>
        <begin position="7"/>
        <end position="122"/>
    </location>
</feature>
<dbReference type="InterPro" id="IPR050111">
    <property type="entry name" value="C-type_lectin/snaclec_domain"/>
</dbReference>
<evidence type="ECO:0000256" key="1">
    <source>
        <dbReference type="ARBA" id="ARBA00004613"/>
    </source>
</evidence>
<dbReference type="PROSITE" id="PS50041">
    <property type="entry name" value="C_TYPE_LECTIN_2"/>
    <property type="match status" value="1"/>
</dbReference>
<dbReference type="GO" id="GO:0005576">
    <property type="term" value="C:extracellular region"/>
    <property type="evidence" value="ECO:0007669"/>
    <property type="project" value="UniProtKB-SubCell"/>
</dbReference>
<dbReference type="Gene3D" id="3.10.100.10">
    <property type="entry name" value="Mannose-Binding Protein A, subunit A"/>
    <property type="match status" value="1"/>
</dbReference>